<protein>
    <recommendedName>
        <fullName evidence="5">LuxR family transcriptional regulator</fullName>
    </recommendedName>
</protein>
<evidence type="ECO:0000256" key="1">
    <source>
        <dbReference type="SAM" id="Coils"/>
    </source>
</evidence>
<evidence type="ECO:0000256" key="2">
    <source>
        <dbReference type="SAM" id="MobiDB-lite"/>
    </source>
</evidence>
<feature type="coiled-coil region" evidence="1">
    <location>
        <begin position="549"/>
        <end position="583"/>
    </location>
</feature>
<comment type="caution">
    <text evidence="3">The sequence shown here is derived from an EMBL/GenBank/DDBJ whole genome shotgun (WGS) entry which is preliminary data.</text>
</comment>
<accession>A0ABV9CBN8</accession>
<proteinExistence type="predicted"/>
<reference evidence="4" key="1">
    <citation type="journal article" date="2019" name="Int. J. Syst. Evol. Microbiol.">
        <title>The Global Catalogue of Microorganisms (GCM) 10K type strain sequencing project: providing services to taxonomists for standard genome sequencing and annotation.</title>
        <authorList>
            <consortium name="The Broad Institute Genomics Platform"/>
            <consortium name="The Broad Institute Genome Sequencing Center for Infectious Disease"/>
            <person name="Wu L."/>
            <person name="Ma J."/>
        </authorList>
    </citation>
    <scope>NUCLEOTIDE SEQUENCE [LARGE SCALE GENOMIC DNA]</scope>
    <source>
        <strain evidence="4">CGMCC 4.7132</strain>
    </source>
</reference>
<evidence type="ECO:0000313" key="4">
    <source>
        <dbReference type="Proteomes" id="UP001596004"/>
    </source>
</evidence>
<gene>
    <name evidence="3" type="ORF">ACFO60_06770</name>
</gene>
<dbReference type="EMBL" id="JBHSFP010000003">
    <property type="protein sequence ID" value="MFC4530459.1"/>
    <property type="molecule type" value="Genomic_DNA"/>
</dbReference>
<feature type="compositionally biased region" description="Basic and acidic residues" evidence="2">
    <location>
        <begin position="528"/>
        <end position="540"/>
    </location>
</feature>
<evidence type="ECO:0008006" key="5">
    <source>
        <dbReference type="Google" id="ProtNLM"/>
    </source>
</evidence>
<organism evidence="3 4">
    <name type="scientific">Sphaerisporangium dianthi</name>
    <dbReference type="NCBI Taxonomy" id="1436120"/>
    <lineage>
        <taxon>Bacteria</taxon>
        <taxon>Bacillati</taxon>
        <taxon>Actinomycetota</taxon>
        <taxon>Actinomycetes</taxon>
        <taxon>Streptosporangiales</taxon>
        <taxon>Streptosporangiaceae</taxon>
        <taxon>Sphaerisporangium</taxon>
    </lineage>
</organism>
<name>A0ABV9CBN8_9ACTN</name>
<feature type="region of interest" description="Disordered" evidence="2">
    <location>
        <begin position="522"/>
        <end position="542"/>
    </location>
</feature>
<evidence type="ECO:0000313" key="3">
    <source>
        <dbReference type="EMBL" id="MFC4530459.1"/>
    </source>
</evidence>
<dbReference type="Proteomes" id="UP001596004">
    <property type="component" value="Unassembled WGS sequence"/>
</dbReference>
<dbReference type="RefSeq" id="WP_380838307.1">
    <property type="nucleotide sequence ID" value="NZ_JBHSFP010000003.1"/>
</dbReference>
<keyword evidence="1" id="KW-0175">Coiled coil</keyword>
<sequence length="650" mass="69381">MSGAGAQMEMARIAGGDLESSLRAGERSLHTEGDLRAGRRWFDTAYRAAQHRGDGEAMALAALGLGGLWVHEHRTSADAATVRVRQRHALSLADPASLPALRLRARLTGEEDYRNGGHSATLAMVAQARRAGDPVALAEALSLAHHCVLGPGHEALRRRLAQELIEVASISGRHGDLLMGLLWRTVDAFTEGDPHVERRLEELRALLARRDHLAVSFVLSAIEVMLSIRRGRLDEAETLAAACAARGAAAGDADAVGWYQAQLGTIRWYQGRAAELVPVLTELVGSPDLSAMDNSTFAGLAVAAASAGDRHLASAMLARLRGQDLADLPRSSTWLMSMYGVVETAHLLADTETSAQAYALLAPFAHLPVIVSLGVACLGSVRHCLGVASLTAGDLDRAVEHLRAAVQGNLAIGHRPAVVLSRARLGQALALRDGPRDEEAHRQLAFAAQDAEALGMTVPGGGGRGFTARPFSGRRTTAARCRRRGEQWVVELGGRTVVVDHSVGMRHLAELLANPGYEIPAADLASGPRDRDAESARESDQPVLDEAAKRTYKQRLSRLAEEIEEHEAMNDLERAAAVRAERDWLVAELTSAAGLGGRGRRLAGDDERARIAVGKAIRRALNRISEADPVLGGELRATVHTGLLCSYKPG</sequence>
<keyword evidence="4" id="KW-1185">Reference proteome</keyword>